<evidence type="ECO:0000256" key="1">
    <source>
        <dbReference type="ARBA" id="ARBA00010609"/>
    </source>
</evidence>
<evidence type="ECO:0000256" key="7">
    <source>
        <dbReference type="PROSITE-ProRule" id="PRU00176"/>
    </source>
</evidence>
<evidence type="ECO:0000256" key="2">
    <source>
        <dbReference type="ARBA" id="ARBA00022723"/>
    </source>
</evidence>
<keyword evidence="6" id="KW-0238">DNA-binding</keyword>
<dbReference type="InterPro" id="IPR001117">
    <property type="entry name" value="Cu-oxidase_2nd"/>
</dbReference>
<keyword evidence="2 8" id="KW-0479">Metal-binding</keyword>
<dbReference type="CDD" id="cd13846">
    <property type="entry name" value="CuRO_1_AAO_like_1"/>
    <property type="match status" value="1"/>
</dbReference>
<comment type="similarity">
    <text evidence="1">Belongs to the multicopper oxidase family.</text>
</comment>
<evidence type="ECO:0000313" key="15">
    <source>
        <dbReference type="Proteomes" id="UP001055439"/>
    </source>
</evidence>
<name>A0A9E7KP12_9LILI</name>
<dbReference type="Pfam" id="PF07731">
    <property type="entry name" value="Cu-oxidase_2"/>
    <property type="match status" value="1"/>
</dbReference>
<dbReference type="SUPFAM" id="SSF54928">
    <property type="entry name" value="RNA-binding domain, RBD"/>
    <property type="match status" value="1"/>
</dbReference>
<evidence type="ECO:0000256" key="11">
    <source>
        <dbReference type="SAM" id="Phobius"/>
    </source>
</evidence>
<keyword evidence="5 7" id="KW-0694">RNA-binding</keyword>
<evidence type="ECO:0000256" key="6">
    <source>
        <dbReference type="ARBA" id="ARBA00023125"/>
    </source>
</evidence>
<dbReference type="Proteomes" id="UP001055439">
    <property type="component" value="Chromosome 8"/>
</dbReference>
<dbReference type="GO" id="GO:0003677">
    <property type="term" value="F:DNA binding"/>
    <property type="evidence" value="ECO:0007669"/>
    <property type="project" value="UniProtKB-KW"/>
</dbReference>
<dbReference type="AlphaFoldDB" id="A0A9E7KP12"/>
<dbReference type="InterPro" id="IPR036855">
    <property type="entry name" value="Znf_CCCH_sf"/>
</dbReference>
<dbReference type="SMART" id="SM00356">
    <property type="entry name" value="ZnF_C3H1"/>
    <property type="match status" value="1"/>
</dbReference>
<dbReference type="InterPro" id="IPR035979">
    <property type="entry name" value="RBD_domain_sf"/>
</dbReference>
<feature type="region of interest" description="Disordered" evidence="10">
    <location>
        <begin position="452"/>
        <end position="485"/>
    </location>
</feature>
<dbReference type="Pfam" id="PF00642">
    <property type="entry name" value="zf-CCCH"/>
    <property type="match status" value="1"/>
</dbReference>
<dbReference type="CDD" id="cd13872">
    <property type="entry name" value="CuRO_2_AAO_like_1"/>
    <property type="match status" value="1"/>
</dbReference>
<keyword evidence="9" id="KW-0175">Coiled coil</keyword>
<keyword evidence="4 8" id="KW-0862">Zinc</keyword>
<keyword evidence="11" id="KW-0472">Membrane</keyword>
<sequence length="1275" mass="138368">MDAYEATQVVFSRIQSLDPENAAKVMGLLLIQDHGEKEMIRLAFGPDALLQSVVLKARKELGLLQPATSPSAAASAAPYASLLGRQGFSARFFGGGAGPLAESSSASWAPPSVFSRTNSNVGGAGDDLQSSDELENASNPASTQFYDGSGDGAHLIDEFQLQDQLSFLNDGAATAAHGLQIGPKRDLFYQELDGNFRSPSSHGENALFPYSSGWASAAGNHRRSCSATDNYLGSEAAGVGWKPCLYFARGYCKNGSSCRFLHGQPDDSASAMAAGGTMDAALEQQCQELLLRSKSPRQLAASAFPYSPTGSVPASPSGTNKSMNFLVQQQSESQRAMAAATAAALMLGGNGSHKFMGRPWMMEKSDFATGMANPGSRQIYLTFPADSTFREEDVSNYFSIYGPVQDVRIPYQQKRMFGFVTFVYPETVKLILAKGNPHFVCNARVLVKPYKEKGKVPDKKQQQPQAERGDFPGCTTPTGLDSRDPFDFPQLGSRMLFNNSINQEALLKRKLEEQKQVAELQQAIELQNRRFMGLQVLDLKNRNHFNSIATTTTNNIATTQSNGGSSIPQEEPTCQNKNSNPVAAAAAAVSVAAEPLQKAAQQSAVKSQKPDSVDKGESCDGEPTCKVADIGFLQSCSSVEHNLPDSPFASPTRASSSSSSSSTFMGPAFSAALPAEENLVEAASLFGTGNNRLISSTLFPSTTTLDMPSLNACFFHLPRGRKMSRAVVVVFIAVLSLLGASAVLAEDPYLFFTWNVTYGTVAPLGVPQQVILINGEFPGPNINSTSNNNLVINVFNNLDEPFLFSWNGIQQRKNSWQDGVAGTNCPIAPGQNFTYHFQVKDQIGSFYYYPSLAMHKAAGGFGGLRINSRLLIPVPFDPPADDYTVMIGDWYTKDHKTLARILDTGRSIGLPAGVLINGKAGKDSTGKDEEPLFVMEAGKVYRYRVCNIGTKTSLNFRIQGHSMLLVEMDGSHTMQNTYESLDIHVGQCFSVLVTANQAPGDYYMVASTRFLKKELTATGVIRYSGSHTPPSPVLPKAPSGWAWSFNQWRSFRWNLTASAARPNPQGSYHYGSIDITRTIKLASSRAIIAGKNRYTLNGVSHVEADTPLKLAEYFGIGGKSFKYNLTSDEPPAGGAPAILATNVITIEFRTFVEIIFENPEKIVQSYHLNGYSFFLVGMGPGKWTPESRKTYNLLDAVSRHAVQVFPKSWAAIMLTFDNAGMWNLRSELWERRYLGQQLYISVQSPARSLRDEYNLPDAALLCGAVAGLPKPAPYT</sequence>
<evidence type="ECO:0000256" key="5">
    <source>
        <dbReference type="ARBA" id="ARBA00022884"/>
    </source>
</evidence>
<evidence type="ECO:0000259" key="12">
    <source>
        <dbReference type="PROSITE" id="PS50102"/>
    </source>
</evidence>
<feature type="region of interest" description="Disordered" evidence="10">
    <location>
        <begin position="601"/>
        <end position="620"/>
    </location>
</feature>
<feature type="region of interest" description="Disordered" evidence="10">
    <location>
        <begin position="556"/>
        <end position="580"/>
    </location>
</feature>
<reference evidence="14" key="1">
    <citation type="submission" date="2022-05" db="EMBL/GenBank/DDBJ databases">
        <title>The Musa troglodytarum L. genome provides insights into the mechanism of non-climacteric behaviour and enrichment of carotenoids.</title>
        <authorList>
            <person name="Wang J."/>
        </authorList>
    </citation>
    <scope>NUCLEOTIDE SEQUENCE</scope>
    <source>
        <tissue evidence="14">Leaf</tissue>
    </source>
</reference>
<feature type="compositionally biased region" description="Basic and acidic residues" evidence="10">
    <location>
        <begin position="608"/>
        <end position="618"/>
    </location>
</feature>
<dbReference type="Pfam" id="PF07732">
    <property type="entry name" value="Cu-oxidase_3"/>
    <property type="match status" value="1"/>
</dbReference>
<dbReference type="PROSITE" id="PS50102">
    <property type="entry name" value="RRM"/>
    <property type="match status" value="1"/>
</dbReference>
<evidence type="ECO:0000256" key="8">
    <source>
        <dbReference type="PROSITE-ProRule" id="PRU00723"/>
    </source>
</evidence>
<dbReference type="GO" id="GO:0008270">
    <property type="term" value="F:zinc ion binding"/>
    <property type="evidence" value="ECO:0007669"/>
    <property type="project" value="UniProtKB-KW"/>
</dbReference>
<dbReference type="Gene3D" id="2.60.40.420">
    <property type="entry name" value="Cupredoxins - blue copper proteins"/>
    <property type="match status" value="3"/>
</dbReference>
<dbReference type="EMBL" id="CP097510">
    <property type="protein sequence ID" value="URE22684.1"/>
    <property type="molecule type" value="Genomic_DNA"/>
</dbReference>
<dbReference type="InterPro" id="IPR034365">
    <property type="entry name" value="AtC3H46-like_RRM"/>
</dbReference>
<dbReference type="CDD" id="cd12458">
    <property type="entry name" value="RRM_AtC3H46_like"/>
    <property type="match status" value="1"/>
</dbReference>
<evidence type="ECO:0000256" key="4">
    <source>
        <dbReference type="ARBA" id="ARBA00022833"/>
    </source>
</evidence>
<organism evidence="14 15">
    <name type="scientific">Musa troglodytarum</name>
    <name type="common">fe'i banana</name>
    <dbReference type="NCBI Taxonomy" id="320322"/>
    <lineage>
        <taxon>Eukaryota</taxon>
        <taxon>Viridiplantae</taxon>
        <taxon>Streptophyta</taxon>
        <taxon>Embryophyta</taxon>
        <taxon>Tracheophyta</taxon>
        <taxon>Spermatophyta</taxon>
        <taxon>Magnoliopsida</taxon>
        <taxon>Liliopsida</taxon>
        <taxon>Zingiberales</taxon>
        <taxon>Musaceae</taxon>
        <taxon>Musa</taxon>
    </lineage>
</organism>
<feature type="compositionally biased region" description="Basic and acidic residues" evidence="10">
    <location>
        <begin position="452"/>
        <end position="461"/>
    </location>
</feature>
<dbReference type="InterPro" id="IPR012677">
    <property type="entry name" value="Nucleotide-bd_a/b_plait_sf"/>
</dbReference>
<evidence type="ECO:0000256" key="10">
    <source>
        <dbReference type="SAM" id="MobiDB-lite"/>
    </source>
</evidence>
<keyword evidence="3 8" id="KW-0863">Zinc-finger</keyword>
<evidence type="ECO:0000313" key="14">
    <source>
        <dbReference type="EMBL" id="URE22684.1"/>
    </source>
</evidence>
<dbReference type="GO" id="GO:0005507">
    <property type="term" value="F:copper ion binding"/>
    <property type="evidence" value="ECO:0007669"/>
    <property type="project" value="InterPro"/>
</dbReference>
<dbReference type="Pfam" id="PF00394">
    <property type="entry name" value="Cu-oxidase"/>
    <property type="match status" value="1"/>
</dbReference>
<feature type="domain" description="C3H1-type" evidence="13">
    <location>
        <begin position="243"/>
        <end position="265"/>
    </location>
</feature>
<evidence type="ECO:0000256" key="3">
    <source>
        <dbReference type="ARBA" id="ARBA00022771"/>
    </source>
</evidence>
<dbReference type="InterPro" id="IPR011707">
    <property type="entry name" value="Cu-oxidase-like_N"/>
</dbReference>
<dbReference type="GO" id="GO:0016491">
    <property type="term" value="F:oxidoreductase activity"/>
    <property type="evidence" value="ECO:0007669"/>
    <property type="project" value="InterPro"/>
</dbReference>
<evidence type="ECO:0000256" key="9">
    <source>
        <dbReference type="SAM" id="Coils"/>
    </source>
</evidence>
<dbReference type="InterPro" id="IPR000571">
    <property type="entry name" value="Znf_CCCH"/>
</dbReference>
<dbReference type="GO" id="GO:0003723">
    <property type="term" value="F:RNA binding"/>
    <property type="evidence" value="ECO:0007669"/>
    <property type="project" value="UniProtKB-UniRule"/>
</dbReference>
<keyword evidence="15" id="KW-1185">Reference proteome</keyword>
<dbReference type="PANTHER" id="PTHR24009">
    <property type="entry name" value="RNA-BINDING (RRM/RBD/RNP MOTIFS)"/>
    <property type="match status" value="1"/>
</dbReference>
<dbReference type="FunFam" id="3.30.70.330:FF:000678">
    <property type="entry name" value="zinc finger CCCH domain-containing protein 53-like isoform X2"/>
    <property type="match status" value="1"/>
</dbReference>
<evidence type="ECO:0000259" key="13">
    <source>
        <dbReference type="PROSITE" id="PS50103"/>
    </source>
</evidence>
<dbReference type="PROSITE" id="PS50103">
    <property type="entry name" value="ZF_C3H1"/>
    <property type="match status" value="1"/>
</dbReference>
<dbReference type="Gene3D" id="3.30.70.330">
    <property type="match status" value="1"/>
</dbReference>
<keyword evidence="11" id="KW-0812">Transmembrane</keyword>
<dbReference type="Pfam" id="PF00076">
    <property type="entry name" value="RRM_1"/>
    <property type="match status" value="1"/>
</dbReference>
<feature type="domain" description="RRM" evidence="12">
    <location>
        <begin position="377"/>
        <end position="453"/>
    </location>
</feature>
<proteinExistence type="inferred from homology"/>
<feature type="transmembrane region" description="Helical" evidence="11">
    <location>
        <begin position="726"/>
        <end position="745"/>
    </location>
</feature>
<dbReference type="InterPro" id="IPR034271">
    <property type="entry name" value="CuRO_2_AO-like"/>
</dbReference>
<dbReference type="InterPro" id="IPR056276">
    <property type="entry name" value="AtC3H46-like_PABC-like"/>
</dbReference>
<dbReference type="SUPFAM" id="SSF49503">
    <property type="entry name" value="Cupredoxins"/>
    <property type="match status" value="3"/>
</dbReference>
<dbReference type="InterPro" id="IPR011706">
    <property type="entry name" value="Cu-oxidase_C"/>
</dbReference>
<dbReference type="InterPro" id="IPR000504">
    <property type="entry name" value="RRM_dom"/>
</dbReference>
<feature type="region of interest" description="Disordered" evidence="10">
    <location>
        <begin position="119"/>
        <end position="144"/>
    </location>
</feature>
<accession>A0A9E7KP12</accession>
<dbReference type="PANTHER" id="PTHR24009:SF3">
    <property type="entry name" value="RNA-BINDING (RRM_RBD_RNP MOTIFS) FAMILY PROTEIN-RELATED"/>
    <property type="match status" value="1"/>
</dbReference>
<dbReference type="Gene3D" id="4.10.1000.10">
    <property type="entry name" value="Zinc finger, CCCH-type"/>
    <property type="match status" value="1"/>
</dbReference>
<dbReference type="SUPFAM" id="SSF90229">
    <property type="entry name" value="CCCH zinc finger"/>
    <property type="match status" value="1"/>
</dbReference>
<feature type="zinc finger region" description="C3H1-type" evidence="8">
    <location>
        <begin position="243"/>
        <end position="265"/>
    </location>
</feature>
<gene>
    <name evidence="14" type="ORF">MUK42_17758</name>
</gene>
<protein>
    <submittedName>
        <fullName evidence="14">L-ascorbate oxidase</fullName>
    </submittedName>
</protein>
<dbReference type="OrthoDB" id="1897736at2759"/>
<dbReference type="SMART" id="SM00360">
    <property type="entry name" value="RRM"/>
    <property type="match status" value="1"/>
</dbReference>
<dbReference type="Pfam" id="PF23182">
    <property type="entry name" value="PABC_AtC3H46"/>
    <property type="match status" value="1"/>
</dbReference>
<feature type="coiled-coil region" evidence="9">
    <location>
        <begin position="501"/>
        <end position="530"/>
    </location>
</feature>
<dbReference type="InterPro" id="IPR034273">
    <property type="entry name" value="CuRO_1_AAO-like"/>
</dbReference>
<keyword evidence="11" id="KW-1133">Transmembrane helix</keyword>
<dbReference type="InterPro" id="IPR008972">
    <property type="entry name" value="Cupredoxin"/>
</dbReference>
<feature type="compositionally biased region" description="Polar residues" evidence="10">
    <location>
        <begin position="560"/>
        <end position="580"/>
    </location>
</feature>